<accession>A0A938Y0X9</accession>
<dbReference type="AlphaFoldDB" id="A0A938Y0X9"/>
<proteinExistence type="predicted"/>
<name>A0A938Y0X9_9BACL</name>
<keyword evidence="2" id="KW-1185">Reference proteome</keyword>
<dbReference type="RefSeq" id="WP_204518900.1">
    <property type="nucleotide sequence ID" value="NZ_BAABIN010000012.1"/>
</dbReference>
<dbReference type="EMBL" id="JAFBEB010000010">
    <property type="protein sequence ID" value="MBM7591163.1"/>
    <property type="molecule type" value="Genomic_DNA"/>
</dbReference>
<comment type="caution">
    <text evidence="1">The sequence shown here is derived from an EMBL/GenBank/DDBJ whole genome shotgun (WGS) entry which is preliminary data.</text>
</comment>
<evidence type="ECO:0000313" key="2">
    <source>
        <dbReference type="Proteomes" id="UP000717624"/>
    </source>
</evidence>
<reference evidence="1" key="1">
    <citation type="submission" date="2021-01" db="EMBL/GenBank/DDBJ databases">
        <title>Genomic Encyclopedia of Type Strains, Phase IV (KMG-IV): sequencing the most valuable type-strain genomes for metagenomic binning, comparative biology and taxonomic classification.</title>
        <authorList>
            <person name="Goeker M."/>
        </authorList>
    </citation>
    <scope>NUCLEOTIDE SEQUENCE</scope>
    <source>
        <strain evidence="1">DSM 25523</strain>
    </source>
</reference>
<organism evidence="1 2">
    <name type="scientific">Brevibacillus fulvus</name>
    <dbReference type="NCBI Taxonomy" id="1125967"/>
    <lineage>
        <taxon>Bacteria</taxon>
        <taxon>Bacillati</taxon>
        <taxon>Bacillota</taxon>
        <taxon>Bacilli</taxon>
        <taxon>Bacillales</taxon>
        <taxon>Paenibacillaceae</taxon>
        <taxon>Brevibacillus</taxon>
    </lineage>
</organism>
<protein>
    <submittedName>
        <fullName evidence="1">Uncharacterized protein</fullName>
    </submittedName>
</protein>
<sequence>MRVWEREADGYSIVGRPTAWRIRQPMKNGQWLTVFFRRKRVKGDTKEEIKAWGDIRYVWDVAIHIGKTKRQANRWYHGWSQKDHNRSTGDGSLAALSQALAYIRAFVVGYMGKRDELQIYWSDERRARAYRYLLRYPGFFIDKDRPNAITAWNPSIYEFTGERG</sequence>
<dbReference type="Proteomes" id="UP000717624">
    <property type="component" value="Unassembled WGS sequence"/>
</dbReference>
<gene>
    <name evidence="1" type="ORF">JOD01_002790</name>
</gene>
<evidence type="ECO:0000313" key="1">
    <source>
        <dbReference type="EMBL" id="MBM7591163.1"/>
    </source>
</evidence>